<dbReference type="AlphaFoldDB" id="A0A6S6P300"/>
<feature type="transmembrane region" description="Helical" evidence="1">
    <location>
        <begin position="117"/>
        <end position="136"/>
    </location>
</feature>
<sequence>MMTVPATGWRGGVLTRGLVIGATTGLFFGALALLDSGLLAVGAIVFVVTGAVLGGWTVRRMNRFWPGSAGFTGAERVAIVRAARRGYRVDDPRLAAGVVEYSAGLRAAAERLHPYRWVVWLVIVVALGTAAWDAVAGSVRETAASCVYLGLLAIDLFWWPARRRELLLNAALAAALAQQALDGAENESRD</sequence>
<keyword evidence="1" id="KW-0472">Membrane</keyword>
<dbReference type="Proteomes" id="UP000515734">
    <property type="component" value="Chromosome"/>
</dbReference>
<evidence type="ECO:0000313" key="2">
    <source>
        <dbReference type="EMBL" id="BCI53114.1"/>
    </source>
</evidence>
<name>A0A6S6P300_9MYCO</name>
<feature type="transmembrane region" description="Helical" evidence="1">
    <location>
        <begin position="12"/>
        <end position="32"/>
    </location>
</feature>
<feature type="transmembrane region" description="Helical" evidence="1">
    <location>
        <begin position="38"/>
        <end position="58"/>
    </location>
</feature>
<gene>
    <name evidence="2" type="ORF">NIIDNTM18_23920</name>
</gene>
<keyword evidence="1" id="KW-0812">Transmembrane</keyword>
<evidence type="ECO:0000256" key="1">
    <source>
        <dbReference type="SAM" id="Phobius"/>
    </source>
</evidence>
<evidence type="ECO:0000313" key="3">
    <source>
        <dbReference type="Proteomes" id="UP000515734"/>
    </source>
</evidence>
<reference evidence="2 3" key="1">
    <citation type="submission" date="2020-07" db="EMBL/GenBank/DDBJ databases">
        <title>Complete genome sequence of Mycolicibacterium litorale like strain isolated from cardiac implantable electronic device infection.</title>
        <authorList>
            <person name="Fukano H."/>
            <person name="Miyama H."/>
            <person name="Hoshino Y."/>
        </authorList>
    </citation>
    <scope>NUCLEOTIDE SEQUENCE [LARGE SCALE GENOMIC DNA]</scope>
    <source>
        <strain evidence="2 3">NIIDNTM18</strain>
    </source>
</reference>
<organism evidence="2 3">
    <name type="scientific">Mycolicibacterium litorale</name>
    <dbReference type="NCBI Taxonomy" id="758802"/>
    <lineage>
        <taxon>Bacteria</taxon>
        <taxon>Bacillati</taxon>
        <taxon>Actinomycetota</taxon>
        <taxon>Actinomycetes</taxon>
        <taxon>Mycobacteriales</taxon>
        <taxon>Mycobacteriaceae</taxon>
        <taxon>Mycolicibacterium</taxon>
    </lineage>
</organism>
<protein>
    <submittedName>
        <fullName evidence="2">Uncharacterized protein</fullName>
    </submittedName>
</protein>
<dbReference type="EMBL" id="AP023287">
    <property type="protein sequence ID" value="BCI53114.1"/>
    <property type="molecule type" value="Genomic_DNA"/>
</dbReference>
<keyword evidence="1" id="KW-1133">Transmembrane helix</keyword>
<proteinExistence type="predicted"/>
<feature type="transmembrane region" description="Helical" evidence="1">
    <location>
        <begin position="142"/>
        <end position="159"/>
    </location>
</feature>
<accession>A0A6S6P300</accession>